<dbReference type="PANTHER" id="PTHR12911">
    <property type="entry name" value="SAD1/UNC-84-LIKE PROTEIN-RELATED"/>
    <property type="match status" value="1"/>
</dbReference>
<dbReference type="STRING" id="53326.A0A016SHR6"/>
<protein>
    <recommendedName>
        <fullName evidence="5">SUN domain-containing protein</fullName>
    </recommendedName>
</protein>
<dbReference type="AlphaFoldDB" id="A0A016SHR6"/>
<dbReference type="InterPro" id="IPR012919">
    <property type="entry name" value="SUN_dom"/>
</dbReference>
<proteinExistence type="predicted"/>
<dbReference type="Gene3D" id="2.60.120.260">
    <property type="entry name" value="Galactose-binding domain-like"/>
    <property type="match status" value="1"/>
</dbReference>
<keyword evidence="4" id="KW-0472">Membrane</keyword>
<dbReference type="InterPro" id="IPR045119">
    <property type="entry name" value="SUN1-5"/>
</dbReference>
<comment type="subcellular location">
    <subcellularLocation>
        <location evidence="1">Membrane</location>
    </subcellularLocation>
</comment>
<keyword evidence="7" id="KW-1185">Reference proteome</keyword>
<dbReference type="GO" id="GO:0043495">
    <property type="term" value="F:protein-membrane adaptor activity"/>
    <property type="evidence" value="ECO:0007669"/>
    <property type="project" value="TreeGrafter"/>
</dbReference>
<dbReference type="Proteomes" id="UP000024635">
    <property type="component" value="Unassembled WGS sequence"/>
</dbReference>
<evidence type="ECO:0000256" key="1">
    <source>
        <dbReference type="ARBA" id="ARBA00004370"/>
    </source>
</evidence>
<dbReference type="PROSITE" id="PS51469">
    <property type="entry name" value="SUN"/>
    <property type="match status" value="1"/>
</dbReference>
<reference evidence="7" key="1">
    <citation type="journal article" date="2015" name="Nat. Genet.">
        <title>The genome and transcriptome of the zoonotic hookworm Ancylostoma ceylanicum identify infection-specific gene families.</title>
        <authorList>
            <person name="Schwarz E.M."/>
            <person name="Hu Y."/>
            <person name="Antoshechkin I."/>
            <person name="Miller M.M."/>
            <person name="Sternberg P.W."/>
            <person name="Aroian R.V."/>
        </authorList>
    </citation>
    <scope>NUCLEOTIDE SEQUENCE</scope>
    <source>
        <strain evidence="7">HY135</strain>
    </source>
</reference>
<dbReference type="GO" id="GO:0034993">
    <property type="term" value="C:meiotic nuclear membrane microtubule tethering complex"/>
    <property type="evidence" value="ECO:0007669"/>
    <property type="project" value="TreeGrafter"/>
</dbReference>
<evidence type="ECO:0000259" key="5">
    <source>
        <dbReference type="PROSITE" id="PS51469"/>
    </source>
</evidence>
<dbReference type="OrthoDB" id="342281at2759"/>
<keyword evidence="2" id="KW-0812">Transmembrane</keyword>
<name>A0A016SHR6_9BILA</name>
<evidence type="ECO:0000256" key="3">
    <source>
        <dbReference type="ARBA" id="ARBA00022989"/>
    </source>
</evidence>
<evidence type="ECO:0000256" key="4">
    <source>
        <dbReference type="ARBA" id="ARBA00023136"/>
    </source>
</evidence>
<dbReference type="EMBL" id="JARK01001559">
    <property type="protein sequence ID" value="EYB90140.1"/>
    <property type="molecule type" value="Genomic_DNA"/>
</dbReference>
<evidence type="ECO:0000256" key="2">
    <source>
        <dbReference type="ARBA" id="ARBA00022692"/>
    </source>
</evidence>
<keyword evidence="3" id="KW-1133">Transmembrane helix</keyword>
<evidence type="ECO:0000313" key="6">
    <source>
        <dbReference type="EMBL" id="EYB90140.1"/>
    </source>
</evidence>
<comment type="caution">
    <text evidence="6">The sequence shown here is derived from an EMBL/GenBank/DDBJ whole genome shotgun (WGS) entry which is preliminary data.</text>
</comment>
<evidence type="ECO:0000313" key="7">
    <source>
        <dbReference type="Proteomes" id="UP000024635"/>
    </source>
</evidence>
<dbReference type="Pfam" id="PF07738">
    <property type="entry name" value="Sad1_UNC"/>
    <property type="match status" value="1"/>
</dbReference>
<accession>A0A016SHR6</accession>
<sequence>MDSECHFIDTLLYAHYCRQTRYPLKNSVLSWKSSALSAGSTAEQYFYSGLTGLANIGELVGKSILDWLRILWHGISNLFLLFSYPFHTSKVSVLDGKSSEVKVDGSTRQTFGDREEAKERQNIVYVPSPTSPIDEKKLIEKITAIVHAKMDQDLKLKLETELRALKSSYEEKILSLKAEKSRVDIDYSHLESLIRAAIYEYDSDKTGMFDFALESAGASIISTRCSENYNTYSRLEKIWNIPLWYSSYGPRTVIQRNSKTLFPGECWSFKGPVGYITIGLSHPINMTIFSYEHIGAHQAPAGQRPSCPKTFKIWAYKSEADMDTRVLLGDFTYDIKGPPLQFFVIKVCASRTVAYYGNEYILIPDSARLPSENNRDGGHEQLWC</sequence>
<organism evidence="6 7">
    <name type="scientific">Ancylostoma ceylanicum</name>
    <dbReference type="NCBI Taxonomy" id="53326"/>
    <lineage>
        <taxon>Eukaryota</taxon>
        <taxon>Metazoa</taxon>
        <taxon>Ecdysozoa</taxon>
        <taxon>Nematoda</taxon>
        <taxon>Chromadorea</taxon>
        <taxon>Rhabditida</taxon>
        <taxon>Rhabditina</taxon>
        <taxon>Rhabditomorpha</taxon>
        <taxon>Strongyloidea</taxon>
        <taxon>Ancylostomatidae</taxon>
        <taxon>Ancylostomatinae</taxon>
        <taxon>Ancylostoma</taxon>
    </lineage>
</organism>
<dbReference type="PANTHER" id="PTHR12911:SF8">
    <property type="entry name" value="KLAROID PROTEIN-RELATED"/>
    <property type="match status" value="1"/>
</dbReference>
<feature type="domain" description="SUN" evidence="5">
    <location>
        <begin position="217"/>
        <end position="384"/>
    </location>
</feature>
<gene>
    <name evidence="6" type="primary">Acey_s0223.g2673</name>
    <name evidence="6" type="synonym">Acey-unc-84</name>
    <name evidence="6" type="ORF">Y032_0223g2673</name>
</gene>